<comment type="function">
    <text evidence="1">Multidrug efflux pump.</text>
</comment>
<evidence type="ECO:0000256" key="2">
    <source>
        <dbReference type="ARBA" id="ARBA00004141"/>
    </source>
</evidence>
<feature type="transmembrane region" description="Helical" evidence="10">
    <location>
        <begin position="276"/>
        <end position="299"/>
    </location>
</feature>
<dbReference type="RefSeq" id="WP_254012571.1">
    <property type="nucleotide sequence ID" value="NZ_JAMZMM010000142.1"/>
</dbReference>
<evidence type="ECO:0000256" key="1">
    <source>
        <dbReference type="ARBA" id="ARBA00003408"/>
    </source>
</evidence>
<accession>A0AAE3KMS7</accession>
<evidence type="ECO:0000313" key="11">
    <source>
        <dbReference type="EMBL" id="MCP2729795.1"/>
    </source>
</evidence>
<dbReference type="PANTHER" id="PTHR43298:SF2">
    <property type="entry name" value="FMN_FAD EXPORTER YEEO-RELATED"/>
    <property type="match status" value="1"/>
</dbReference>
<dbReference type="InterPro" id="IPR044644">
    <property type="entry name" value="DinF-like"/>
</dbReference>
<keyword evidence="8 10" id="KW-0472">Membrane</keyword>
<dbReference type="InterPro" id="IPR050222">
    <property type="entry name" value="MATE_MdtK"/>
</dbReference>
<comment type="subcellular location">
    <subcellularLocation>
        <location evidence="2">Membrane</location>
        <topology evidence="2">Multi-pass membrane protein</topology>
    </subcellularLocation>
</comment>
<dbReference type="NCBIfam" id="TIGR00797">
    <property type="entry name" value="matE"/>
    <property type="match status" value="1"/>
</dbReference>
<evidence type="ECO:0000313" key="12">
    <source>
        <dbReference type="Proteomes" id="UP001204953"/>
    </source>
</evidence>
<comment type="similarity">
    <text evidence="3">Belongs to the multi antimicrobial extrusion (MATE) (TC 2.A.66.1) family.</text>
</comment>
<dbReference type="GO" id="GO:0015297">
    <property type="term" value="F:antiporter activity"/>
    <property type="evidence" value="ECO:0007669"/>
    <property type="project" value="InterPro"/>
</dbReference>
<evidence type="ECO:0000256" key="10">
    <source>
        <dbReference type="SAM" id="Phobius"/>
    </source>
</evidence>
<dbReference type="GO" id="GO:0005886">
    <property type="term" value="C:plasma membrane"/>
    <property type="evidence" value="ECO:0007669"/>
    <property type="project" value="TreeGrafter"/>
</dbReference>
<keyword evidence="6 10" id="KW-0812">Transmembrane</keyword>
<evidence type="ECO:0000256" key="3">
    <source>
        <dbReference type="ARBA" id="ARBA00010199"/>
    </source>
</evidence>
<sequence>MNITLPKQYDFLSRFFRLAFINVLSNITEPLVGTISIAFLGHFTQIEDLAGVTLSTTLFNCIYFIVNFLRMGTTGVTAQAVGRDDTEQMLLVGLRNGLIGLGIAGLILLLQYPLQQLWFGIISATPEVKASGIDYFNARIWGSPAVVMNFVLIGWFLGREKSSCVLLMSVVGNGANILFDYLFIVRWDLASKGAGLSQAISPYLMLVVGIILASFQINWKEALSVARKVWDVSAFKAAFTLNGNIFIRSVATMLVATIFTVLGSGMGTTILAENALLLQVVLLGIYCFEAIGFATETLSGNFKGQQANEQLFPLLQVAVGRSLEVGIICALGCFLFPQNVFGLLTNYGEVTSLLTSYVPWLFPVLGFSSVYLILDGYFAGLALGQVLRNASLISVIFGFVPLAVVAWYYHNNHILWLAVSVWTATRMVMLAVQVPETLKDLSPQKYLSLQVRS</sequence>
<keyword evidence="12" id="KW-1185">Reference proteome</keyword>
<dbReference type="GO" id="GO:0042910">
    <property type="term" value="F:xenobiotic transmembrane transporter activity"/>
    <property type="evidence" value="ECO:0007669"/>
    <property type="project" value="InterPro"/>
</dbReference>
<comment type="caution">
    <text evidence="11">The sequence shown here is derived from an EMBL/GenBank/DDBJ whole genome shotgun (WGS) entry which is preliminary data.</text>
</comment>
<feature type="transmembrane region" description="Helical" evidence="10">
    <location>
        <begin position="20"/>
        <end position="43"/>
    </location>
</feature>
<feature type="transmembrane region" description="Helical" evidence="10">
    <location>
        <begin position="386"/>
        <end position="408"/>
    </location>
</feature>
<dbReference type="NCBIfam" id="NF041358">
    <property type="entry name" value="GntT_guanitoxin"/>
    <property type="match status" value="1"/>
</dbReference>
<protein>
    <recommendedName>
        <fullName evidence="4">Probable multidrug resistance protein NorM</fullName>
    </recommendedName>
    <alternativeName>
        <fullName evidence="9">Multidrug-efflux transporter</fullName>
    </alternativeName>
</protein>
<feature type="transmembrane region" description="Helical" evidence="10">
    <location>
        <begin position="49"/>
        <end position="69"/>
    </location>
</feature>
<feature type="transmembrane region" description="Helical" evidence="10">
    <location>
        <begin position="90"/>
        <end position="110"/>
    </location>
</feature>
<evidence type="ECO:0000256" key="6">
    <source>
        <dbReference type="ARBA" id="ARBA00022692"/>
    </source>
</evidence>
<evidence type="ECO:0000256" key="8">
    <source>
        <dbReference type="ARBA" id="ARBA00023136"/>
    </source>
</evidence>
<feature type="transmembrane region" description="Helical" evidence="10">
    <location>
        <begin position="199"/>
        <end position="219"/>
    </location>
</feature>
<dbReference type="Pfam" id="PF01554">
    <property type="entry name" value="MatE"/>
    <property type="match status" value="2"/>
</dbReference>
<dbReference type="PANTHER" id="PTHR43298">
    <property type="entry name" value="MULTIDRUG RESISTANCE PROTEIN NORM-RELATED"/>
    <property type="match status" value="1"/>
</dbReference>
<feature type="transmembrane region" description="Helical" evidence="10">
    <location>
        <begin position="311"/>
        <end position="337"/>
    </location>
</feature>
<feature type="transmembrane region" description="Helical" evidence="10">
    <location>
        <begin position="165"/>
        <end position="187"/>
    </location>
</feature>
<proteinExistence type="inferred from homology"/>
<feature type="transmembrane region" description="Helical" evidence="10">
    <location>
        <begin position="357"/>
        <end position="374"/>
    </location>
</feature>
<dbReference type="InterPro" id="IPR002528">
    <property type="entry name" value="MATE_fam"/>
</dbReference>
<organism evidence="11 12">
    <name type="scientific">Limnofasciculus baicalensis BBK-W-15</name>
    <dbReference type="NCBI Taxonomy" id="2699891"/>
    <lineage>
        <taxon>Bacteria</taxon>
        <taxon>Bacillati</taxon>
        <taxon>Cyanobacteriota</taxon>
        <taxon>Cyanophyceae</taxon>
        <taxon>Coleofasciculales</taxon>
        <taxon>Coleofasciculaceae</taxon>
        <taxon>Limnofasciculus</taxon>
        <taxon>Limnofasciculus baicalensis</taxon>
    </lineage>
</organism>
<dbReference type="AlphaFoldDB" id="A0AAE3KMS7"/>
<dbReference type="Proteomes" id="UP001204953">
    <property type="component" value="Unassembled WGS sequence"/>
</dbReference>
<evidence type="ECO:0000256" key="5">
    <source>
        <dbReference type="ARBA" id="ARBA00022448"/>
    </source>
</evidence>
<dbReference type="EMBL" id="JAMZMM010000142">
    <property type="protein sequence ID" value="MCP2729795.1"/>
    <property type="molecule type" value="Genomic_DNA"/>
</dbReference>
<name>A0AAE3KMS7_9CYAN</name>
<reference evidence="11" key="1">
    <citation type="submission" date="2022-06" db="EMBL/GenBank/DDBJ databases">
        <title>New cyanobacteria of genus Symplocastrum in benthos of Lake Baikal.</title>
        <authorList>
            <person name="Sorokovikova E."/>
            <person name="Tikhonova I."/>
            <person name="Krasnopeev A."/>
            <person name="Evseev P."/>
            <person name="Gladkikh A."/>
            <person name="Belykh O."/>
        </authorList>
    </citation>
    <scope>NUCLEOTIDE SEQUENCE</scope>
    <source>
        <strain evidence="11">BBK-W-15</strain>
    </source>
</reference>
<evidence type="ECO:0000256" key="7">
    <source>
        <dbReference type="ARBA" id="ARBA00022989"/>
    </source>
</evidence>
<gene>
    <name evidence="11" type="ORF">NJ959_15275</name>
</gene>
<feature type="transmembrane region" description="Helical" evidence="10">
    <location>
        <begin position="140"/>
        <end position="158"/>
    </location>
</feature>
<keyword evidence="5" id="KW-0813">Transport</keyword>
<feature type="transmembrane region" description="Helical" evidence="10">
    <location>
        <begin position="245"/>
        <end position="264"/>
    </location>
</feature>
<evidence type="ECO:0000256" key="9">
    <source>
        <dbReference type="ARBA" id="ARBA00031636"/>
    </source>
</evidence>
<keyword evidence="7 10" id="KW-1133">Transmembrane helix</keyword>
<evidence type="ECO:0000256" key="4">
    <source>
        <dbReference type="ARBA" id="ARBA00020268"/>
    </source>
</evidence>
<dbReference type="CDD" id="cd13136">
    <property type="entry name" value="MATE_DinF_like"/>
    <property type="match status" value="1"/>
</dbReference>